<comment type="cofactor">
    <cofactor evidence="2">
        <name>Mg(2+)</name>
        <dbReference type="ChEBI" id="CHEBI:18420"/>
    </cofactor>
</comment>
<evidence type="ECO:0000256" key="7">
    <source>
        <dbReference type="ARBA" id="ARBA00022737"/>
    </source>
</evidence>
<feature type="compositionally biased region" description="Basic and acidic residues" evidence="17">
    <location>
        <begin position="1554"/>
        <end position="1566"/>
    </location>
</feature>
<dbReference type="EC" id="4.6.1.1" evidence="4"/>
<evidence type="ECO:0000256" key="9">
    <source>
        <dbReference type="ARBA" id="ARBA00022840"/>
    </source>
</evidence>
<evidence type="ECO:0000256" key="18">
    <source>
        <dbReference type="SAM" id="Phobius"/>
    </source>
</evidence>
<evidence type="ECO:0000256" key="11">
    <source>
        <dbReference type="ARBA" id="ARBA00022989"/>
    </source>
</evidence>
<feature type="compositionally biased region" description="Polar residues" evidence="17">
    <location>
        <begin position="1346"/>
        <end position="1359"/>
    </location>
</feature>
<evidence type="ECO:0000256" key="17">
    <source>
        <dbReference type="SAM" id="MobiDB-lite"/>
    </source>
</evidence>
<dbReference type="Pfam" id="PF00211">
    <property type="entry name" value="Guanylate_cyc"/>
    <property type="match status" value="2"/>
</dbReference>
<comment type="catalytic activity">
    <reaction evidence="1">
        <text>ATP = 3',5'-cyclic AMP + diphosphate</text>
        <dbReference type="Rhea" id="RHEA:15389"/>
        <dbReference type="ChEBI" id="CHEBI:30616"/>
        <dbReference type="ChEBI" id="CHEBI:33019"/>
        <dbReference type="ChEBI" id="CHEBI:58165"/>
        <dbReference type="EC" id="4.6.1.1"/>
    </reaction>
</comment>
<feature type="transmembrane region" description="Helical" evidence="18">
    <location>
        <begin position="664"/>
        <end position="682"/>
    </location>
</feature>
<comment type="similarity">
    <text evidence="16">Belongs to the adenylyl cyclase class-4/guanylyl cyclase family.</text>
</comment>
<dbReference type="PROSITE" id="PS50125">
    <property type="entry name" value="GUANYLATE_CYCLASE_2"/>
    <property type="match status" value="2"/>
</dbReference>
<evidence type="ECO:0000256" key="3">
    <source>
        <dbReference type="ARBA" id="ARBA00004141"/>
    </source>
</evidence>
<feature type="compositionally biased region" description="Basic and acidic residues" evidence="17">
    <location>
        <begin position="1464"/>
        <end position="1475"/>
    </location>
</feature>
<dbReference type="Pfam" id="PF06327">
    <property type="entry name" value="Adcy_cons_dom"/>
    <property type="match status" value="1"/>
</dbReference>
<evidence type="ECO:0000256" key="5">
    <source>
        <dbReference type="ARBA" id="ARBA00022692"/>
    </source>
</evidence>
<evidence type="ECO:0000256" key="13">
    <source>
        <dbReference type="ARBA" id="ARBA00023136"/>
    </source>
</evidence>
<feature type="transmembrane region" description="Helical" evidence="18">
    <location>
        <begin position="193"/>
        <end position="210"/>
    </location>
</feature>
<feature type="compositionally biased region" description="Basic and acidic residues" evidence="17">
    <location>
        <begin position="1334"/>
        <end position="1345"/>
    </location>
</feature>
<dbReference type="InterPro" id="IPR029787">
    <property type="entry name" value="Nucleotide_cyclase"/>
</dbReference>
<name>A0A7R8ZJ76_9CRUS</name>
<dbReference type="CDD" id="cd07302">
    <property type="entry name" value="CHD"/>
    <property type="match status" value="2"/>
</dbReference>
<dbReference type="InterPro" id="IPR018297">
    <property type="entry name" value="A/G_cyclase_CS"/>
</dbReference>
<dbReference type="InterPro" id="IPR001054">
    <property type="entry name" value="A/G_cyclase"/>
</dbReference>
<dbReference type="GO" id="GO:0046872">
    <property type="term" value="F:metal ion binding"/>
    <property type="evidence" value="ECO:0007669"/>
    <property type="project" value="UniProtKB-KW"/>
</dbReference>
<dbReference type="PANTHER" id="PTHR45627:SF26">
    <property type="entry name" value="ADENYLATE CYCLASE TYPE 1"/>
    <property type="match status" value="1"/>
</dbReference>
<dbReference type="InterPro" id="IPR032628">
    <property type="entry name" value="AC_N"/>
</dbReference>
<evidence type="ECO:0000256" key="12">
    <source>
        <dbReference type="ARBA" id="ARBA00022998"/>
    </source>
</evidence>
<feature type="transmembrane region" description="Helical" evidence="18">
    <location>
        <begin position="825"/>
        <end position="844"/>
    </location>
</feature>
<dbReference type="GO" id="GO:0005524">
    <property type="term" value="F:ATP binding"/>
    <property type="evidence" value="ECO:0007669"/>
    <property type="project" value="UniProtKB-KW"/>
</dbReference>
<keyword evidence="8" id="KW-0547">Nucleotide-binding</keyword>
<feature type="region of interest" description="Disordered" evidence="17">
    <location>
        <begin position="1437"/>
        <end position="1603"/>
    </location>
</feature>
<feature type="compositionally biased region" description="Low complexity" evidence="17">
    <location>
        <begin position="1477"/>
        <end position="1488"/>
    </location>
</feature>
<dbReference type="GO" id="GO:0006171">
    <property type="term" value="P:cAMP biosynthetic process"/>
    <property type="evidence" value="ECO:0007669"/>
    <property type="project" value="UniProtKB-KW"/>
</dbReference>
<keyword evidence="9" id="KW-0067">ATP-binding</keyword>
<evidence type="ECO:0000256" key="14">
    <source>
        <dbReference type="ARBA" id="ARBA00023180"/>
    </source>
</evidence>
<feature type="compositionally biased region" description="Basic and acidic residues" evidence="17">
    <location>
        <begin position="1528"/>
        <end position="1537"/>
    </location>
</feature>
<dbReference type="SUPFAM" id="SSF55073">
    <property type="entry name" value="Nucleotide cyclase"/>
    <property type="match status" value="2"/>
</dbReference>
<evidence type="ECO:0000256" key="16">
    <source>
        <dbReference type="RuleBase" id="RU000405"/>
    </source>
</evidence>
<dbReference type="GO" id="GO:0007189">
    <property type="term" value="P:adenylate cyclase-activating G protein-coupled receptor signaling pathway"/>
    <property type="evidence" value="ECO:0007669"/>
    <property type="project" value="TreeGrafter"/>
</dbReference>
<gene>
    <name evidence="19" type="ORF">CTOB1V02_LOCUS1417</name>
</gene>
<evidence type="ECO:0000313" key="19">
    <source>
        <dbReference type="EMBL" id="CAD7223432.1"/>
    </source>
</evidence>
<evidence type="ECO:0000256" key="10">
    <source>
        <dbReference type="ARBA" id="ARBA00022842"/>
    </source>
</evidence>
<feature type="compositionally biased region" description="Low complexity" evidence="17">
    <location>
        <begin position="1385"/>
        <end position="1401"/>
    </location>
</feature>
<evidence type="ECO:0000256" key="4">
    <source>
        <dbReference type="ARBA" id="ARBA00012201"/>
    </source>
</evidence>
<keyword evidence="6" id="KW-0479">Metal-binding</keyword>
<dbReference type="GO" id="GO:0035556">
    <property type="term" value="P:intracellular signal transduction"/>
    <property type="evidence" value="ECO:0007669"/>
    <property type="project" value="InterPro"/>
</dbReference>
<dbReference type="Pfam" id="PF16214">
    <property type="entry name" value="AC_N"/>
    <property type="match status" value="1"/>
</dbReference>
<feature type="transmembrane region" description="Helical" evidence="18">
    <location>
        <begin position="102"/>
        <end position="121"/>
    </location>
</feature>
<dbReference type="PROSITE" id="PS00452">
    <property type="entry name" value="GUANYLATE_CYCLASE_1"/>
    <property type="match status" value="2"/>
</dbReference>
<feature type="transmembrane region" description="Helical" evidence="18">
    <location>
        <begin position="628"/>
        <end position="652"/>
    </location>
</feature>
<dbReference type="FunFam" id="3.30.70.1230:FF:000001">
    <property type="entry name" value="Adenylate cyclase"/>
    <property type="match status" value="1"/>
</dbReference>
<evidence type="ECO:0000256" key="1">
    <source>
        <dbReference type="ARBA" id="ARBA00001593"/>
    </source>
</evidence>
<feature type="compositionally biased region" description="Low complexity" evidence="17">
    <location>
        <begin position="1450"/>
        <end position="1462"/>
    </location>
</feature>
<dbReference type="SMART" id="SM00044">
    <property type="entry name" value="CYCc"/>
    <property type="match status" value="2"/>
</dbReference>
<sequence>MDHSVKTLPNVRRRFCLRFLNRRRFENSELEGLFQRYIFKLQFSSVVSCVILFLLVTAILATVHLHSTQRVTVESAFFIVHFIVFLTLLVFLHTRWMQDVHLLWICYLIIFCLAGFCILNCPFDMGISIYFSAGQKMPCDGIFELLVVLFLIYTLLPLKLSLVLAIGIGLSLVHMVAASTCTLAFPYPRWKQVLANLLLFLGINVAGIFIHQLREGAQRKAFLETRDCIASRLEMEEENEKLESLLLSVLPRHVAMEMKDDLVSPVERQFHKIYIQKLEHVSILFADIVGFTKLASQCSAQDLVRVLNELFGRFDQLAKDNHCLRIKLLGDCYYCVCGVPEYRSDHAKCCVEMGLDMIDVIGAMADATDVPVDMRVGIHTGRVLCGVLGLRKWQYDVWSNDVTTANHMEAGGIPGRVHITEATLQCLDGKYNTEPGNGGSRDPYLKEHNISTYFILPVEGRLKPRTVHVGSGQRKKLSFKNVGNVVLRLIHTLKFSVEPPFSGMGEHGEGPESPTSTMSTAHRGRGPGGYFVGPSIRKRGHLGSHISGSTASPSSRVNRFLAQAIEARSVDREKANHVYPLSLCFRDSDKERQFHEDEDPGFCASLAVSLWLLVVLSAVHAVTLPGTLILLLFFLTSFVWLAVSLGSILATRLGWITWDISRSFYLRLTLSVLTIILIYTTGQVNVFTCRLEPNCPPASLASILVPTPIPIQSLNHSSDITPLVANDIPMSPTKDPNSSEPIQASIASPLVTSPTSTSSHRLCLLPNYIIASAFLTCLAVSVFLRLPILIKALLLTMVSVVYALFVLLSHGQLFDCYDFKVGSDVQSKVNGLVFLCLFLISVILHGRQMEWTSRLDFLWQIQAHEEKCDMGALQHSNRRILYNLLPAHVAVHFLENHGRKTTELYHQSYTSVGVIFASITNFHEFYSELDANGEGIECMRLLNEIIYDFDLLLGEPQFQSVDKIKTIGSSYMAAVGLLPGHRFPENDDRAAGMYLAVLTEFCFAMKEKLRGINEHSYNNFELRIGMNFGPVVAGVIGAAKPQYDIWGNTVNVASRMESSGVSNCIQVTEEVYRLLKGFPYEFQSRGLIRVKGKGEMRTYLLTARKQTSTVRVGDLDSMLPSSHSGPNAMERRSVDRDGNSRAPGSTSPEFGNQWTVSGCPMESMRMAGGPCLHAQNHSEALGYYPLASGYAQPIQAAVYAQPVGYSQPVAQGRMAMKPSPSVRTPVPFPYDPRQLQPLLAATRGQSPFVNPQASWSQHPAMHFHAQPMATGCSCDRDNAFAQIVGASKALSNSSLQSADDAQRRRYAQRRYYRYQELSQRFVSEESLQSHRYRLRQERSRIHSSADELSSVNNRSLGNYSSSGGDDSSSAEEDRPPSPPRRLQSKAGEAAAAKKTGAPPEGSSIFRKYLLATQVGVAASGPSCESLVQGGSVTGNEDYGVSGGGPSSQASFPVSGWSPSSSWLEVDREHINERTKRPPAWLSASPPSATEDSEDPGDRAPIPPRRQSSLLQPTPPERRIPAMGSGSFEIKRQRERRASPAVMEPPPPAPTPVTGKHDKGTDPRQEEPVCLVKNVSPAGLSAGLPTASSAPTGDAAGSSDQRSSFVDAKGVIPLFSDDPAAMDSEGGYDSELAAFEEEERRMQESSMDEEEGAGERPKTKASSRWSDEEGDSGEEPLLRKAASVDACETGDPIVDNASVLHDHGLTDAEGAMSDLNSVLNEGVHYDDDTSISSRASSRLFDPMDQEFGAAEGMGGFFFQNAMLGILNNGVATGMSDSNLMYDSEYDGLKSGLVTDDEGAGPGEDIQLDYFDELKLGNIRSMSENITRNFGTARSETSSKGDDQG</sequence>
<accession>A0A7R8ZJ76</accession>
<dbReference type="Gene3D" id="3.30.70.1230">
    <property type="entry name" value="Nucleotide cyclase"/>
    <property type="match status" value="2"/>
</dbReference>
<evidence type="ECO:0000256" key="8">
    <source>
        <dbReference type="ARBA" id="ARBA00022741"/>
    </source>
</evidence>
<keyword evidence="5 18" id="KW-0812">Transmembrane</keyword>
<feature type="transmembrane region" description="Helical" evidence="18">
    <location>
        <begin position="793"/>
        <end position="813"/>
    </location>
</feature>
<feature type="transmembrane region" description="Helical" evidence="18">
    <location>
        <begin position="43"/>
        <end position="63"/>
    </location>
</feature>
<proteinExistence type="inferred from homology"/>
<feature type="transmembrane region" description="Helical" evidence="18">
    <location>
        <begin position="142"/>
        <end position="173"/>
    </location>
</feature>
<feature type="region of interest" description="Disordered" evidence="17">
    <location>
        <begin position="501"/>
        <end position="520"/>
    </location>
</feature>
<feature type="transmembrane region" description="Helical" evidence="18">
    <location>
        <begin position="602"/>
        <end position="622"/>
    </location>
</feature>
<keyword evidence="15 16" id="KW-0456">Lyase</keyword>
<keyword evidence="11 18" id="KW-1133">Transmembrane helix</keyword>
<dbReference type="OrthoDB" id="2107370at2759"/>
<comment type="subcellular location">
    <subcellularLocation>
        <location evidence="3">Membrane</location>
        <topology evidence="3">Multi-pass membrane protein</topology>
    </subcellularLocation>
</comment>
<organism evidence="19">
    <name type="scientific">Cyprideis torosa</name>
    <dbReference type="NCBI Taxonomy" id="163714"/>
    <lineage>
        <taxon>Eukaryota</taxon>
        <taxon>Metazoa</taxon>
        <taxon>Ecdysozoa</taxon>
        <taxon>Arthropoda</taxon>
        <taxon>Crustacea</taxon>
        <taxon>Oligostraca</taxon>
        <taxon>Ostracoda</taxon>
        <taxon>Podocopa</taxon>
        <taxon>Podocopida</taxon>
        <taxon>Cytherocopina</taxon>
        <taxon>Cytheroidea</taxon>
        <taxon>Cytherideidae</taxon>
        <taxon>Cyprideis</taxon>
    </lineage>
</organism>
<dbReference type="FunFam" id="3.30.70.1230:FF:000002">
    <property type="entry name" value="Adenylate cyclase"/>
    <property type="match status" value="1"/>
</dbReference>
<feature type="region of interest" description="Disordered" evidence="17">
    <location>
        <begin position="1111"/>
        <end position="1154"/>
    </location>
</feature>
<dbReference type="PANTHER" id="PTHR45627">
    <property type="entry name" value="ADENYLATE CYCLASE TYPE 1"/>
    <property type="match status" value="1"/>
</dbReference>
<feature type="compositionally biased region" description="Basic and acidic residues" evidence="17">
    <location>
        <begin position="1129"/>
        <end position="1139"/>
    </location>
</feature>
<evidence type="ECO:0000256" key="2">
    <source>
        <dbReference type="ARBA" id="ARBA00001946"/>
    </source>
</evidence>
<reference evidence="19" key="1">
    <citation type="submission" date="2020-11" db="EMBL/GenBank/DDBJ databases">
        <authorList>
            <person name="Tran Van P."/>
        </authorList>
    </citation>
    <scope>NUCLEOTIDE SEQUENCE</scope>
</reference>
<feature type="transmembrane region" description="Helical" evidence="18">
    <location>
        <begin position="75"/>
        <end position="96"/>
    </location>
</feature>
<keyword evidence="14" id="KW-0325">Glycoprotein</keyword>
<feature type="compositionally biased region" description="Polar residues" evidence="17">
    <location>
        <begin position="1142"/>
        <end position="1154"/>
    </location>
</feature>
<feature type="transmembrane region" description="Helical" evidence="18">
    <location>
        <begin position="768"/>
        <end position="786"/>
    </location>
</feature>
<keyword evidence="10" id="KW-0460">Magnesium</keyword>
<dbReference type="InterPro" id="IPR009398">
    <property type="entry name" value="Adcy_conserved_dom"/>
</dbReference>
<dbReference type="GO" id="GO:0005886">
    <property type="term" value="C:plasma membrane"/>
    <property type="evidence" value="ECO:0007669"/>
    <property type="project" value="InterPro"/>
</dbReference>
<keyword evidence="12" id="KW-0115">cAMP biosynthesis</keyword>
<evidence type="ECO:0000256" key="15">
    <source>
        <dbReference type="ARBA" id="ARBA00023239"/>
    </source>
</evidence>
<feature type="region of interest" description="Disordered" evidence="17">
    <location>
        <begin position="1636"/>
        <end position="1682"/>
    </location>
</feature>
<keyword evidence="13 18" id="KW-0472">Membrane</keyword>
<evidence type="ECO:0000256" key="6">
    <source>
        <dbReference type="ARBA" id="ARBA00022723"/>
    </source>
</evidence>
<dbReference type="GO" id="GO:0004016">
    <property type="term" value="F:adenylate cyclase activity"/>
    <property type="evidence" value="ECO:0007669"/>
    <property type="project" value="UniProtKB-EC"/>
</dbReference>
<keyword evidence="7" id="KW-0677">Repeat</keyword>
<protein>
    <recommendedName>
        <fullName evidence="4">adenylate cyclase</fullName>
        <ecNumber evidence="4">4.6.1.1</ecNumber>
    </recommendedName>
</protein>
<feature type="region of interest" description="Disordered" evidence="17">
    <location>
        <begin position="1334"/>
        <end position="1402"/>
    </location>
</feature>
<dbReference type="EMBL" id="OB660199">
    <property type="protein sequence ID" value="CAD7223432.1"/>
    <property type="molecule type" value="Genomic_DNA"/>
</dbReference>